<proteinExistence type="predicted"/>
<name>A0A2L1F4X6_ECOLX</name>
<dbReference type="EMBL" id="MF156268">
    <property type="protein sequence ID" value="AVD50239.1"/>
    <property type="molecule type" value="Genomic_DNA"/>
</dbReference>
<keyword evidence="1" id="KW-0614">Plasmid</keyword>
<accession>A0A2L1F4X6</accession>
<evidence type="ECO:0000313" key="1">
    <source>
        <dbReference type="EMBL" id="AVD50239.1"/>
    </source>
</evidence>
<dbReference type="AlphaFoldDB" id="A0A2L1F4X6"/>
<protein>
    <submittedName>
        <fullName evidence="1">Orf28</fullName>
    </submittedName>
</protein>
<organism evidence="1">
    <name type="scientific">Escherichia coli</name>
    <dbReference type="NCBI Taxonomy" id="562"/>
    <lineage>
        <taxon>Bacteria</taxon>
        <taxon>Pseudomonadati</taxon>
        <taxon>Pseudomonadota</taxon>
        <taxon>Gammaproteobacteria</taxon>
        <taxon>Enterobacterales</taxon>
        <taxon>Enterobacteriaceae</taxon>
        <taxon>Escherichia</taxon>
    </lineage>
</organism>
<sequence length="197" mass="22437">MSRLLPGTPQEIYSTSTHHFPYSSYGPDITLVTNASTRFIFTPFCYSAYYDQQTANIKNNAAVKMAIFSMLYFCHLFSLKWFFSSYQQIIISYSVFSRSMVVPDFYLPIIPASGRGHHAGAAGEYSHYCSPGTPRQRRYGPASDLLLCRQRYRPGQEYGHTCLSARIARLRAFRPPGPSAEWLTSVQRAVSFPVHQY</sequence>
<geneLocation type="plasmid" evidence="1">
    <name>pCERC10</name>
</geneLocation>
<reference evidence="1" key="1">
    <citation type="submission" date="2017-05" db="EMBL/GenBank/DDBJ databases">
        <title>The Tn2-containing plasmid pCERC10.</title>
        <authorList>
            <person name="Moran R.A."/>
            <person name="Hall R.M."/>
        </authorList>
    </citation>
    <scope>NUCLEOTIDE SEQUENCE</scope>
    <source>
        <strain evidence="1">3-S1R</strain>
        <plasmid evidence="1">pCERC10</plasmid>
    </source>
</reference>